<feature type="region of interest" description="Disordered" evidence="2">
    <location>
        <begin position="171"/>
        <end position="190"/>
    </location>
</feature>
<evidence type="ECO:0000313" key="4">
    <source>
        <dbReference type="EMBL" id="CAF0815098.1"/>
    </source>
</evidence>
<dbReference type="SUPFAM" id="SSF47473">
    <property type="entry name" value="EF-hand"/>
    <property type="match status" value="1"/>
</dbReference>
<dbReference type="PROSITE" id="PS50222">
    <property type="entry name" value="EF_HAND_2"/>
    <property type="match status" value="1"/>
</dbReference>
<evidence type="ECO:0000313" key="8">
    <source>
        <dbReference type="Proteomes" id="UP000663829"/>
    </source>
</evidence>
<dbReference type="CDD" id="cd00051">
    <property type="entry name" value="EFh"/>
    <property type="match status" value="1"/>
</dbReference>
<dbReference type="AlphaFoldDB" id="A0A814BBE9"/>
<dbReference type="InterPro" id="IPR011992">
    <property type="entry name" value="EF-hand-dom_pair"/>
</dbReference>
<dbReference type="Proteomes" id="UP000682733">
    <property type="component" value="Unassembled WGS sequence"/>
</dbReference>
<evidence type="ECO:0000259" key="3">
    <source>
        <dbReference type="PROSITE" id="PS50222"/>
    </source>
</evidence>
<keyword evidence="1" id="KW-0677">Repeat</keyword>
<keyword evidence="8" id="KW-1185">Reference proteome</keyword>
<organism evidence="5 8">
    <name type="scientific">Didymodactylos carnosus</name>
    <dbReference type="NCBI Taxonomy" id="1234261"/>
    <lineage>
        <taxon>Eukaryota</taxon>
        <taxon>Metazoa</taxon>
        <taxon>Spiralia</taxon>
        <taxon>Gnathifera</taxon>
        <taxon>Rotifera</taxon>
        <taxon>Eurotatoria</taxon>
        <taxon>Bdelloidea</taxon>
        <taxon>Philodinida</taxon>
        <taxon>Philodinidae</taxon>
        <taxon>Didymodactylos</taxon>
    </lineage>
</organism>
<gene>
    <name evidence="5" type="ORF">GPM918_LOCUS9797</name>
    <name evidence="4" type="ORF">OVA965_LOCUS5351</name>
    <name evidence="7" type="ORF">SRO942_LOCUS9798</name>
    <name evidence="6" type="ORF">TMI583_LOCUS5349</name>
</gene>
<dbReference type="Gene3D" id="1.10.238.10">
    <property type="entry name" value="EF-hand"/>
    <property type="match status" value="1"/>
</dbReference>
<dbReference type="Proteomes" id="UP000663829">
    <property type="component" value="Unassembled WGS sequence"/>
</dbReference>
<dbReference type="EMBL" id="CAJOBC010001859">
    <property type="protein sequence ID" value="CAF3702662.1"/>
    <property type="molecule type" value="Genomic_DNA"/>
</dbReference>
<evidence type="ECO:0000313" key="5">
    <source>
        <dbReference type="EMBL" id="CAF0923688.1"/>
    </source>
</evidence>
<accession>A0A814BBE9</accession>
<evidence type="ECO:0000313" key="6">
    <source>
        <dbReference type="EMBL" id="CAF3599105.1"/>
    </source>
</evidence>
<evidence type="ECO:0000256" key="2">
    <source>
        <dbReference type="SAM" id="MobiDB-lite"/>
    </source>
</evidence>
<proteinExistence type="predicted"/>
<dbReference type="InterPro" id="IPR050230">
    <property type="entry name" value="CALM/Myosin/TropC-like"/>
</dbReference>
<dbReference type="InterPro" id="IPR002048">
    <property type="entry name" value="EF_hand_dom"/>
</dbReference>
<feature type="domain" description="EF-hand" evidence="3">
    <location>
        <begin position="92"/>
        <end position="127"/>
    </location>
</feature>
<dbReference type="PANTHER" id="PTHR23048:SF0">
    <property type="entry name" value="CALMODULIN LIKE 3"/>
    <property type="match status" value="1"/>
</dbReference>
<dbReference type="EMBL" id="CAJOBA010001498">
    <property type="protein sequence ID" value="CAF3599105.1"/>
    <property type="molecule type" value="Genomic_DNA"/>
</dbReference>
<feature type="compositionally biased region" description="Acidic residues" evidence="2">
    <location>
        <begin position="181"/>
        <end position="190"/>
    </location>
</feature>
<dbReference type="PANTHER" id="PTHR23048">
    <property type="entry name" value="MYOSIN LIGHT CHAIN 1, 3"/>
    <property type="match status" value="1"/>
</dbReference>
<dbReference type="EMBL" id="CAJNOK010001498">
    <property type="protein sequence ID" value="CAF0815098.1"/>
    <property type="molecule type" value="Genomic_DNA"/>
</dbReference>
<name>A0A814BBE9_9BILA</name>
<dbReference type="EMBL" id="CAJNOQ010001859">
    <property type="protein sequence ID" value="CAF0923688.1"/>
    <property type="molecule type" value="Genomic_DNA"/>
</dbReference>
<dbReference type="Proteomes" id="UP000677228">
    <property type="component" value="Unassembled WGS sequence"/>
</dbReference>
<feature type="compositionally biased region" description="Polar residues" evidence="2">
    <location>
        <begin position="171"/>
        <end position="180"/>
    </location>
</feature>
<dbReference type="GO" id="GO:0005509">
    <property type="term" value="F:calcium ion binding"/>
    <property type="evidence" value="ECO:0007669"/>
    <property type="project" value="InterPro"/>
</dbReference>
<dbReference type="SMART" id="SM00054">
    <property type="entry name" value="EFh"/>
    <property type="match status" value="2"/>
</dbReference>
<dbReference type="FunFam" id="1.10.238.10:FF:000001">
    <property type="entry name" value="Calmodulin 1"/>
    <property type="match status" value="1"/>
</dbReference>
<evidence type="ECO:0000313" key="7">
    <source>
        <dbReference type="EMBL" id="CAF3702662.1"/>
    </source>
</evidence>
<evidence type="ECO:0000256" key="1">
    <source>
        <dbReference type="ARBA" id="ARBA00022737"/>
    </source>
</evidence>
<sequence>MDEEQHIDDEYQNESANNEPFLRRMQDIYSKFQDDSGNISVQNLLKILQALGYNPSSTDCQQRIEDFSVEGRNVLSFEDVLMVCQEPWTNVNNRDALLAALKTFDSEGNGYIDADKFRKLMTTLGEPLSDNEIDDLINLSNNDGKISFEELTDTLFGDVFADDSDYNNEFYTGDNVNGNESIDDENKENI</sequence>
<protein>
    <recommendedName>
        <fullName evidence="3">EF-hand domain-containing protein</fullName>
    </recommendedName>
</protein>
<dbReference type="Pfam" id="PF13499">
    <property type="entry name" value="EF-hand_7"/>
    <property type="match status" value="1"/>
</dbReference>
<reference evidence="5" key="1">
    <citation type="submission" date="2021-02" db="EMBL/GenBank/DDBJ databases">
        <authorList>
            <person name="Nowell W R."/>
        </authorList>
    </citation>
    <scope>NUCLEOTIDE SEQUENCE</scope>
</reference>
<comment type="caution">
    <text evidence="5">The sequence shown here is derived from an EMBL/GenBank/DDBJ whole genome shotgun (WGS) entry which is preliminary data.</text>
</comment>
<dbReference type="Proteomes" id="UP000681722">
    <property type="component" value="Unassembled WGS sequence"/>
</dbReference>
<dbReference type="OrthoDB" id="26525at2759"/>
<dbReference type="GO" id="GO:0016460">
    <property type="term" value="C:myosin II complex"/>
    <property type="evidence" value="ECO:0007669"/>
    <property type="project" value="TreeGrafter"/>
</dbReference>